<keyword evidence="6 11" id="KW-0547">Nucleotide-binding</keyword>
<dbReference type="CDD" id="cd00671">
    <property type="entry name" value="ArgRS_core"/>
    <property type="match status" value="1"/>
</dbReference>
<dbReference type="PROSITE" id="PS00178">
    <property type="entry name" value="AA_TRNA_LIGASE_I"/>
    <property type="match status" value="1"/>
</dbReference>
<dbReference type="GO" id="GO:0005737">
    <property type="term" value="C:cytoplasm"/>
    <property type="evidence" value="ECO:0007669"/>
    <property type="project" value="UniProtKB-SubCell"/>
</dbReference>
<keyword evidence="7 11" id="KW-0067">ATP-binding</keyword>
<dbReference type="PANTHER" id="PTHR11956">
    <property type="entry name" value="ARGINYL-TRNA SYNTHETASE"/>
    <property type="match status" value="1"/>
</dbReference>
<dbReference type="GO" id="GO:0004814">
    <property type="term" value="F:arginine-tRNA ligase activity"/>
    <property type="evidence" value="ECO:0007669"/>
    <property type="project" value="UniProtKB-UniRule"/>
</dbReference>
<keyword evidence="4 11" id="KW-0963">Cytoplasm</keyword>
<evidence type="ECO:0000256" key="1">
    <source>
        <dbReference type="ARBA" id="ARBA00004496"/>
    </source>
</evidence>
<dbReference type="Pfam" id="PF03485">
    <property type="entry name" value="Arg_tRNA_synt_N"/>
    <property type="match status" value="1"/>
</dbReference>
<dbReference type="SUPFAM" id="SSF52374">
    <property type="entry name" value="Nucleotidylyl transferase"/>
    <property type="match status" value="1"/>
</dbReference>
<accession>A0A3B8N727</accession>
<dbReference type="InterPro" id="IPR001278">
    <property type="entry name" value="Arg-tRNA-ligase"/>
</dbReference>
<organism evidence="15 16">
    <name type="scientific">Thermodesulfobacterium commune</name>
    <dbReference type="NCBI Taxonomy" id="1741"/>
    <lineage>
        <taxon>Bacteria</taxon>
        <taxon>Pseudomonadati</taxon>
        <taxon>Thermodesulfobacteriota</taxon>
        <taxon>Thermodesulfobacteria</taxon>
        <taxon>Thermodesulfobacteriales</taxon>
        <taxon>Thermodesulfobacteriaceae</taxon>
        <taxon>Thermodesulfobacterium</taxon>
    </lineage>
</organism>
<dbReference type="HAMAP" id="MF_00123">
    <property type="entry name" value="Arg_tRNA_synth"/>
    <property type="match status" value="1"/>
</dbReference>
<feature type="domain" description="Arginyl tRNA synthetase N-terminal" evidence="14">
    <location>
        <begin position="4"/>
        <end position="88"/>
    </location>
</feature>
<dbReference type="GO" id="GO:0005524">
    <property type="term" value="F:ATP binding"/>
    <property type="evidence" value="ECO:0007669"/>
    <property type="project" value="UniProtKB-UniRule"/>
</dbReference>
<dbReference type="PRINTS" id="PR01038">
    <property type="entry name" value="TRNASYNTHARG"/>
</dbReference>
<dbReference type="SUPFAM" id="SSF47323">
    <property type="entry name" value="Anticodon-binding domain of a subclass of class I aminoacyl-tRNA synthetases"/>
    <property type="match status" value="1"/>
</dbReference>
<evidence type="ECO:0000256" key="4">
    <source>
        <dbReference type="ARBA" id="ARBA00022490"/>
    </source>
</evidence>
<comment type="caution">
    <text evidence="15">The sequence shown here is derived from an EMBL/GenBank/DDBJ whole genome shotgun (WGS) entry which is preliminary data.</text>
</comment>
<dbReference type="InterPro" id="IPR014729">
    <property type="entry name" value="Rossmann-like_a/b/a_fold"/>
</dbReference>
<dbReference type="InterPro" id="IPR036695">
    <property type="entry name" value="Arg-tRNA-synth_N_sf"/>
</dbReference>
<dbReference type="EMBL" id="DLVE01000068">
    <property type="protein sequence ID" value="HAA84207.1"/>
    <property type="molecule type" value="Genomic_DNA"/>
</dbReference>
<dbReference type="InterPro" id="IPR035684">
    <property type="entry name" value="ArgRS_core"/>
</dbReference>
<protein>
    <recommendedName>
        <fullName evidence="11">Arginine--tRNA ligase</fullName>
        <ecNumber evidence="11">6.1.1.19</ecNumber>
    </recommendedName>
    <alternativeName>
        <fullName evidence="11">Arginyl-tRNA synthetase</fullName>
        <shortName evidence="11">ArgRS</shortName>
    </alternativeName>
</protein>
<dbReference type="NCBIfam" id="TIGR00456">
    <property type="entry name" value="argS"/>
    <property type="match status" value="1"/>
</dbReference>
<dbReference type="Pfam" id="PF00750">
    <property type="entry name" value="tRNA-synt_1d"/>
    <property type="match status" value="1"/>
</dbReference>
<keyword evidence="5 11" id="KW-0436">Ligase</keyword>
<dbReference type="Gene3D" id="3.30.1360.70">
    <property type="entry name" value="Arginyl tRNA synthetase N-terminal domain"/>
    <property type="match status" value="1"/>
</dbReference>
<dbReference type="PANTHER" id="PTHR11956:SF5">
    <property type="entry name" value="ARGININE--TRNA LIGASE, CYTOPLASMIC"/>
    <property type="match status" value="1"/>
</dbReference>
<comment type="subcellular location">
    <subcellularLocation>
        <location evidence="1 11">Cytoplasm</location>
    </subcellularLocation>
</comment>
<dbReference type="FunFam" id="1.10.730.10:FF:000008">
    <property type="entry name" value="Arginine--tRNA ligase"/>
    <property type="match status" value="1"/>
</dbReference>
<evidence type="ECO:0000256" key="10">
    <source>
        <dbReference type="ARBA" id="ARBA00049339"/>
    </source>
</evidence>
<feature type="domain" description="DALR anticodon binding" evidence="13">
    <location>
        <begin position="430"/>
        <end position="550"/>
    </location>
</feature>
<evidence type="ECO:0000256" key="2">
    <source>
        <dbReference type="ARBA" id="ARBA00005594"/>
    </source>
</evidence>
<reference evidence="15 16" key="1">
    <citation type="journal article" date="2018" name="Nat. Biotechnol.">
        <title>A standardized bacterial taxonomy based on genome phylogeny substantially revises the tree of life.</title>
        <authorList>
            <person name="Parks D.H."/>
            <person name="Chuvochina M."/>
            <person name="Waite D.W."/>
            <person name="Rinke C."/>
            <person name="Skarshewski A."/>
            <person name="Chaumeil P.A."/>
            <person name="Hugenholtz P."/>
        </authorList>
    </citation>
    <scope>NUCLEOTIDE SEQUENCE [LARGE SCALE GENOMIC DNA]</scope>
    <source>
        <strain evidence="15">UBA12529</strain>
    </source>
</reference>
<comment type="similarity">
    <text evidence="2 11 12">Belongs to the class-I aminoacyl-tRNA synthetase family.</text>
</comment>
<dbReference type="FunFam" id="3.40.50.620:FF:000062">
    <property type="entry name" value="Arginine--tRNA ligase"/>
    <property type="match status" value="1"/>
</dbReference>
<dbReference type="CDD" id="cd07956">
    <property type="entry name" value="Anticodon_Ia_Arg"/>
    <property type="match status" value="1"/>
</dbReference>
<dbReference type="InterPro" id="IPR001412">
    <property type="entry name" value="aa-tRNA-synth_I_CS"/>
</dbReference>
<evidence type="ECO:0000256" key="8">
    <source>
        <dbReference type="ARBA" id="ARBA00022917"/>
    </source>
</evidence>
<evidence type="ECO:0000256" key="12">
    <source>
        <dbReference type="RuleBase" id="RU363038"/>
    </source>
</evidence>
<dbReference type="GO" id="GO:0006420">
    <property type="term" value="P:arginyl-tRNA aminoacylation"/>
    <property type="evidence" value="ECO:0007669"/>
    <property type="project" value="UniProtKB-UniRule"/>
</dbReference>
<keyword evidence="9 11" id="KW-0030">Aminoacyl-tRNA synthetase</keyword>
<evidence type="ECO:0000313" key="15">
    <source>
        <dbReference type="EMBL" id="HAA84207.1"/>
    </source>
</evidence>
<feature type="short sequence motif" description="'HIGH' region" evidence="11">
    <location>
        <begin position="125"/>
        <end position="135"/>
    </location>
</feature>
<evidence type="ECO:0000256" key="3">
    <source>
        <dbReference type="ARBA" id="ARBA00011245"/>
    </source>
</evidence>
<dbReference type="InterPro" id="IPR008909">
    <property type="entry name" value="DALR_anticod-bd"/>
</dbReference>
<comment type="subunit">
    <text evidence="3 11">Monomer.</text>
</comment>
<dbReference type="InterPro" id="IPR005148">
    <property type="entry name" value="Arg-tRNA-synth_N"/>
</dbReference>
<evidence type="ECO:0000259" key="14">
    <source>
        <dbReference type="SMART" id="SM01016"/>
    </source>
</evidence>
<dbReference type="Gene3D" id="3.40.50.620">
    <property type="entry name" value="HUPs"/>
    <property type="match status" value="1"/>
</dbReference>
<dbReference type="SUPFAM" id="SSF55190">
    <property type="entry name" value="Arginyl-tRNA synthetase (ArgRS), N-terminal 'additional' domain"/>
    <property type="match status" value="1"/>
</dbReference>
<proteinExistence type="inferred from homology"/>
<evidence type="ECO:0000256" key="7">
    <source>
        <dbReference type="ARBA" id="ARBA00022840"/>
    </source>
</evidence>
<dbReference type="Gene3D" id="1.10.730.10">
    <property type="entry name" value="Isoleucyl-tRNA Synthetase, Domain 1"/>
    <property type="match status" value="1"/>
</dbReference>
<dbReference type="EC" id="6.1.1.19" evidence="11"/>
<dbReference type="Pfam" id="PF05746">
    <property type="entry name" value="DALR_1"/>
    <property type="match status" value="1"/>
</dbReference>
<dbReference type="InterPro" id="IPR009080">
    <property type="entry name" value="tRNAsynth_Ia_anticodon-bd"/>
</dbReference>
<dbReference type="SMART" id="SM00836">
    <property type="entry name" value="DALR_1"/>
    <property type="match status" value="1"/>
</dbReference>
<gene>
    <name evidence="11" type="primary">argS</name>
    <name evidence="15" type="ORF">DCE01_05440</name>
</gene>
<dbReference type="Proteomes" id="UP000257240">
    <property type="component" value="Unassembled WGS sequence"/>
</dbReference>
<evidence type="ECO:0000259" key="13">
    <source>
        <dbReference type="SMART" id="SM00836"/>
    </source>
</evidence>
<sequence length="550" mass="62871">MIKQRIKEAVEKAVKTVFGEIPLPQFEIETPRKGFFGDYATNIAFVLKNSLNLSPLEIAEKLVQELTNEKTLFEKVEVAKPGFINFWVSTQYYLENLLKVIEEKDNYGRIDLGKGKKVLVEFVSANPTGPLHIGHGRGAAYGDSLARVLEFTGYSVIREYYINDKGTQMDILGESVYLRAKELKGEKINFPEDFYKGAYIYDIAKKVLADYPNLLELEKKEAIAICREIAIKTILEDIKSDLDRFRVVFDSWYSEKSLYEKGKVDALINLLKQKGLVYEKEGALWFRSSDFGDEKDRVLIRSNGEYTYFAGDIAYHHEKFVDRGFDLAINLWGADHHGYVKRLKGALKALGLNPENLKVILIQMVNLIEGGELKSMSTRQGEFVELKELLDEVGVDATRFIFLSRSSDSPLDFDIDLAKKQSQENPVYYVQYAHARICSIFEKAREQGLGEINWREVDFSLLSSEEEIALAKKIEEFKEVIESASMFYAPYKITYYLLDLAKQFHEFYTKHRVLSDDLPLTLARLGLCLGCKIVLKNGLNLLGVNSPEKM</sequence>
<evidence type="ECO:0000256" key="6">
    <source>
        <dbReference type="ARBA" id="ARBA00022741"/>
    </source>
</evidence>
<comment type="catalytic activity">
    <reaction evidence="10 11">
        <text>tRNA(Arg) + L-arginine + ATP = L-arginyl-tRNA(Arg) + AMP + diphosphate</text>
        <dbReference type="Rhea" id="RHEA:20301"/>
        <dbReference type="Rhea" id="RHEA-COMP:9658"/>
        <dbReference type="Rhea" id="RHEA-COMP:9673"/>
        <dbReference type="ChEBI" id="CHEBI:30616"/>
        <dbReference type="ChEBI" id="CHEBI:32682"/>
        <dbReference type="ChEBI" id="CHEBI:33019"/>
        <dbReference type="ChEBI" id="CHEBI:78442"/>
        <dbReference type="ChEBI" id="CHEBI:78513"/>
        <dbReference type="ChEBI" id="CHEBI:456215"/>
        <dbReference type="EC" id="6.1.1.19"/>
    </reaction>
</comment>
<dbReference type="AlphaFoldDB" id="A0A3B8N727"/>
<evidence type="ECO:0000256" key="11">
    <source>
        <dbReference type="HAMAP-Rule" id="MF_00123"/>
    </source>
</evidence>
<dbReference type="SMART" id="SM01016">
    <property type="entry name" value="Arg_tRNA_synt_N"/>
    <property type="match status" value="1"/>
</dbReference>
<keyword evidence="8 11" id="KW-0648">Protein biosynthesis</keyword>
<evidence type="ECO:0000256" key="9">
    <source>
        <dbReference type="ARBA" id="ARBA00023146"/>
    </source>
</evidence>
<name>A0A3B8N727_9BACT</name>
<evidence type="ECO:0000256" key="5">
    <source>
        <dbReference type="ARBA" id="ARBA00022598"/>
    </source>
</evidence>
<evidence type="ECO:0000313" key="16">
    <source>
        <dbReference type="Proteomes" id="UP000257240"/>
    </source>
</evidence>